<sequence length="202" mass="20061">MSIRQFLLCASLVLLSLAQTQTIVDPAGNSVVVVATTDAAGAPLTQTISTLPPAGQPTATPPGTPPQAPANPTTATTTTPAAATTATTATTPAAPAAPPAQGPVGQPDPTPGAAGGVTPFTYTTVVNGVTTAIADNFTPTNPATTPVTPTGTGTVWDYSQWLSSFGGPQATAAAQNGAYRNYVSDCLVLMTSLFAIHCALLL</sequence>
<evidence type="ECO:0000256" key="1">
    <source>
        <dbReference type="SAM" id="MobiDB-lite"/>
    </source>
</evidence>
<accession>A0A9P5XML4</accession>
<feature type="chain" id="PRO_5040504479" evidence="2">
    <location>
        <begin position="19"/>
        <end position="202"/>
    </location>
</feature>
<evidence type="ECO:0000313" key="3">
    <source>
        <dbReference type="EMBL" id="KAF9452330.1"/>
    </source>
</evidence>
<feature type="signal peptide" evidence="2">
    <location>
        <begin position="1"/>
        <end position="18"/>
    </location>
</feature>
<dbReference type="AlphaFoldDB" id="A0A9P5XML4"/>
<dbReference type="EMBL" id="MU151072">
    <property type="protein sequence ID" value="KAF9452330.1"/>
    <property type="molecule type" value="Genomic_DNA"/>
</dbReference>
<protein>
    <submittedName>
        <fullName evidence="3">Uncharacterized protein</fullName>
    </submittedName>
</protein>
<organism evidence="3 4">
    <name type="scientific">Macrolepiota fuliginosa MF-IS2</name>
    <dbReference type="NCBI Taxonomy" id="1400762"/>
    <lineage>
        <taxon>Eukaryota</taxon>
        <taxon>Fungi</taxon>
        <taxon>Dikarya</taxon>
        <taxon>Basidiomycota</taxon>
        <taxon>Agaricomycotina</taxon>
        <taxon>Agaricomycetes</taxon>
        <taxon>Agaricomycetidae</taxon>
        <taxon>Agaricales</taxon>
        <taxon>Agaricineae</taxon>
        <taxon>Agaricaceae</taxon>
        <taxon>Macrolepiota</taxon>
    </lineage>
</organism>
<dbReference type="OrthoDB" id="3257429at2759"/>
<feature type="region of interest" description="Disordered" evidence="1">
    <location>
        <begin position="46"/>
        <end position="116"/>
    </location>
</feature>
<feature type="compositionally biased region" description="Low complexity" evidence="1">
    <location>
        <begin position="70"/>
        <end position="94"/>
    </location>
</feature>
<feature type="compositionally biased region" description="Pro residues" evidence="1">
    <location>
        <begin position="95"/>
        <end position="110"/>
    </location>
</feature>
<keyword evidence="2" id="KW-0732">Signal</keyword>
<feature type="compositionally biased region" description="Pro residues" evidence="1">
    <location>
        <begin position="59"/>
        <end position="69"/>
    </location>
</feature>
<gene>
    <name evidence="3" type="ORF">P691DRAFT_772325</name>
</gene>
<reference evidence="3" key="1">
    <citation type="submission" date="2020-11" db="EMBL/GenBank/DDBJ databases">
        <authorList>
            <consortium name="DOE Joint Genome Institute"/>
            <person name="Ahrendt S."/>
            <person name="Riley R."/>
            <person name="Andreopoulos W."/>
            <person name="Labutti K."/>
            <person name="Pangilinan J."/>
            <person name="Ruiz-Duenas F.J."/>
            <person name="Barrasa J.M."/>
            <person name="Sanchez-Garcia M."/>
            <person name="Camarero S."/>
            <person name="Miyauchi S."/>
            <person name="Serrano A."/>
            <person name="Linde D."/>
            <person name="Babiker R."/>
            <person name="Drula E."/>
            <person name="Ayuso-Fernandez I."/>
            <person name="Pacheco R."/>
            <person name="Padilla G."/>
            <person name="Ferreira P."/>
            <person name="Barriuso J."/>
            <person name="Kellner H."/>
            <person name="Castanera R."/>
            <person name="Alfaro M."/>
            <person name="Ramirez L."/>
            <person name="Pisabarro A.G."/>
            <person name="Kuo A."/>
            <person name="Tritt A."/>
            <person name="Lipzen A."/>
            <person name="He G."/>
            <person name="Yan M."/>
            <person name="Ng V."/>
            <person name="Cullen D."/>
            <person name="Martin F."/>
            <person name="Rosso M.-N."/>
            <person name="Henrissat B."/>
            <person name="Hibbett D."/>
            <person name="Martinez A.T."/>
            <person name="Grigoriev I.V."/>
        </authorList>
    </citation>
    <scope>NUCLEOTIDE SEQUENCE</scope>
    <source>
        <strain evidence="3">MF-IS2</strain>
    </source>
</reference>
<evidence type="ECO:0000256" key="2">
    <source>
        <dbReference type="SAM" id="SignalP"/>
    </source>
</evidence>
<keyword evidence="4" id="KW-1185">Reference proteome</keyword>
<name>A0A9P5XML4_9AGAR</name>
<dbReference type="Proteomes" id="UP000807342">
    <property type="component" value="Unassembled WGS sequence"/>
</dbReference>
<proteinExistence type="predicted"/>
<comment type="caution">
    <text evidence="3">The sequence shown here is derived from an EMBL/GenBank/DDBJ whole genome shotgun (WGS) entry which is preliminary data.</text>
</comment>
<evidence type="ECO:0000313" key="4">
    <source>
        <dbReference type="Proteomes" id="UP000807342"/>
    </source>
</evidence>